<dbReference type="EMBL" id="BMNT01000039">
    <property type="protein sequence ID" value="GGL09801.1"/>
    <property type="molecule type" value="Genomic_DNA"/>
</dbReference>
<proteinExistence type="predicted"/>
<evidence type="ECO:0000313" key="3">
    <source>
        <dbReference type="Proteomes" id="UP000645217"/>
    </source>
</evidence>
<dbReference type="RefSeq" id="WP_189166413.1">
    <property type="nucleotide sequence ID" value="NZ_BMNT01000039.1"/>
</dbReference>
<keyword evidence="3" id="KW-1185">Reference proteome</keyword>
<dbReference type="InterPro" id="IPR005135">
    <property type="entry name" value="Endo/exonuclease/phosphatase"/>
</dbReference>
<gene>
    <name evidence="2" type="ORF">GCM10007964_60000</name>
</gene>
<dbReference type="SUPFAM" id="SSF56219">
    <property type="entry name" value="DNase I-like"/>
    <property type="match status" value="1"/>
</dbReference>
<dbReference type="GO" id="GO:0003824">
    <property type="term" value="F:catalytic activity"/>
    <property type="evidence" value="ECO:0007669"/>
    <property type="project" value="InterPro"/>
</dbReference>
<dbReference type="GO" id="GO:0016020">
    <property type="term" value="C:membrane"/>
    <property type="evidence" value="ECO:0007669"/>
    <property type="project" value="GOC"/>
</dbReference>
<dbReference type="PANTHER" id="PTHR14859">
    <property type="entry name" value="CALCOFLUOR WHITE HYPERSENSITIVE PROTEIN PRECURSOR"/>
    <property type="match status" value="1"/>
</dbReference>
<sequence>MVIRVGTYNVRSMYDDTAALARVIRAMAPDVLCVQEAPRLLGWRRKRAMLARSAGLRVVTGRRWGGVAVLADPGTRAVHAESHLLRPFAGLERRGVAVAVVERDGAAITVASVHLDLHSAARLCHAVEIMDIAKDVARRFGAPLVLAGDVNEQQGGPTWTYLTRTLADCYPLAPRGDGLTFTARAPGKRLDVVLAASGIAVRSCGGVEEAAAADLWAATDHLPVLAELLASRPAGAGTLGELTRA</sequence>
<dbReference type="Proteomes" id="UP000645217">
    <property type="component" value="Unassembled WGS sequence"/>
</dbReference>
<dbReference type="PANTHER" id="PTHR14859:SF15">
    <property type="entry name" value="ENDONUCLEASE_EXONUCLEASE_PHOSPHATASE DOMAIN-CONTAINING PROTEIN"/>
    <property type="match status" value="1"/>
</dbReference>
<reference evidence="2" key="2">
    <citation type="submission" date="2020-09" db="EMBL/GenBank/DDBJ databases">
        <authorList>
            <person name="Sun Q."/>
            <person name="Ohkuma M."/>
        </authorList>
    </citation>
    <scope>NUCLEOTIDE SEQUENCE</scope>
    <source>
        <strain evidence="2">JCM 13064</strain>
    </source>
</reference>
<dbReference type="Pfam" id="PF03372">
    <property type="entry name" value="Exo_endo_phos"/>
    <property type="match status" value="1"/>
</dbReference>
<feature type="domain" description="Endonuclease/exonuclease/phosphatase" evidence="1">
    <location>
        <begin position="6"/>
        <end position="221"/>
    </location>
</feature>
<name>A0A917VSD0_9ACTN</name>
<reference evidence="2" key="1">
    <citation type="journal article" date="2014" name="Int. J. Syst. Evol. Microbiol.">
        <title>Complete genome sequence of Corynebacterium casei LMG S-19264T (=DSM 44701T), isolated from a smear-ripened cheese.</title>
        <authorList>
            <consortium name="US DOE Joint Genome Institute (JGI-PGF)"/>
            <person name="Walter F."/>
            <person name="Albersmeier A."/>
            <person name="Kalinowski J."/>
            <person name="Ruckert C."/>
        </authorList>
    </citation>
    <scope>NUCLEOTIDE SEQUENCE</scope>
    <source>
        <strain evidence="2">JCM 13064</strain>
    </source>
</reference>
<organism evidence="2 3">
    <name type="scientific">Sphaerisporangium melleum</name>
    <dbReference type="NCBI Taxonomy" id="321316"/>
    <lineage>
        <taxon>Bacteria</taxon>
        <taxon>Bacillati</taxon>
        <taxon>Actinomycetota</taxon>
        <taxon>Actinomycetes</taxon>
        <taxon>Streptosporangiales</taxon>
        <taxon>Streptosporangiaceae</taxon>
        <taxon>Sphaerisporangium</taxon>
    </lineage>
</organism>
<dbReference type="InterPro" id="IPR051916">
    <property type="entry name" value="GPI-anchor_lipid_remodeler"/>
</dbReference>
<accession>A0A917VSD0</accession>
<dbReference type="AlphaFoldDB" id="A0A917VSD0"/>
<comment type="caution">
    <text evidence="2">The sequence shown here is derived from an EMBL/GenBank/DDBJ whole genome shotgun (WGS) entry which is preliminary data.</text>
</comment>
<protein>
    <recommendedName>
        <fullName evidence="1">Endonuclease/exonuclease/phosphatase domain-containing protein</fullName>
    </recommendedName>
</protein>
<dbReference type="Gene3D" id="3.60.10.10">
    <property type="entry name" value="Endonuclease/exonuclease/phosphatase"/>
    <property type="match status" value="1"/>
</dbReference>
<dbReference type="GO" id="GO:0006506">
    <property type="term" value="P:GPI anchor biosynthetic process"/>
    <property type="evidence" value="ECO:0007669"/>
    <property type="project" value="TreeGrafter"/>
</dbReference>
<evidence type="ECO:0000313" key="2">
    <source>
        <dbReference type="EMBL" id="GGL09801.1"/>
    </source>
</evidence>
<dbReference type="InterPro" id="IPR036691">
    <property type="entry name" value="Endo/exonu/phosph_ase_sf"/>
</dbReference>
<evidence type="ECO:0000259" key="1">
    <source>
        <dbReference type="Pfam" id="PF03372"/>
    </source>
</evidence>